<dbReference type="Pfam" id="PF04505">
    <property type="entry name" value="CD225"/>
    <property type="match status" value="1"/>
</dbReference>
<dbReference type="OrthoDB" id="9815705at2"/>
<dbReference type="eggNOG" id="COG4640">
    <property type="taxonomic scope" value="Bacteria"/>
</dbReference>
<comment type="subcellular location">
    <subcellularLocation>
        <location evidence="1">Membrane</location>
    </subcellularLocation>
</comment>
<dbReference type="Pfam" id="PF13240">
    <property type="entry name" value="Zn_Ribbon_1"/>
    <property type="match status" value="1"/>
</dbReference>
<dbReference type="KEGG" id="aba:Acid345_1886"/>
<dbReference type="EMBL" id="CP000360">
    <property type="protein sequence ID" value="ABF40887.1"/>
    <property type="molecule type" value="Genomic_DNA"/>
</dbReference>
<evidence type="ECO:0000256" key="2">
    <source>
        <dbReference type="ARBA" id="ARBA00022692"/>
    </source>
</evidence>
<evidence type="ECO:0000256" key="3">
    <source>
        <dbReference type="ARBA" id="ARBA00022989"/>
    </source>
</evidence>
<evidence type="ECO:0000256" key="1">
    <source>
        <dbReference type="ARBA" id="ARBA00004370"/>
    </source>
</evidence>
<reference evidence="7 8" key="1">
    <citation type="journal article" date="2009" name="Appl. Environ. Microbiol.">
        <title>Three genomes from the phylum Acidobacteria provide insight into the lifestyles of these microorganisms in soils.</title>
        <authorList>
            <person name="Ward N.L."/>
            <person name="Challacombe J.F."/>
            <person name="Janssen P.H."/>
            <person name="Henrissat B."/>
            <person name="Coutinho P.M."/>
            <person name="Wu M."/>
            <person name="Xie G."/>
            <person name="Haft D.H."/>
            <person name="Sait M."/>
            <person name="Badger J."/>
            <person name="Barabote R.D."/>
            <person name="Bradley B."/>
            <person name="Brettin T.S."/>
            <person name="Brinkac L.M."/>
            <person name="Bruce D."/>
            <person name="Creasy T."/>
            <person name="Daugherty S.C."/>
            <person name="Davidsen T.M."/>
            <person name="DeBoy R.T."/>
            <person name="Detter J.C."/>
            <person name="Dodson R.J."/>
            <person name="Durkin A.S."/>
            <person name="Ganapathy A."/>
            <person name="Gwinn-Giglio M."/>
            <person name="Han C.S."/>
            <person name="Khouri H."/>
            <person name="Kiss H."/>
            <person name="Kothari S.P."/>
            <person name="Madupu R."/>
            <person name="Nelson K.E."/>
            <person name="Nelson W.C."/>
            <person name="Paulsen I."/>
            <person name="Penn K."/>
            <person name="Ren Q."/>
            <person name="Rosovitz M.J."/>
            <person name="Selengut J.D."/>
            <person name="Shrivastava S."/>
            <person name="Sullivan S.A."/>
            <person name="Tapia R."/>
            <person name="Thompson L.S."/>
            <person name="Watkins K.L."/>
            <person name="Yang Q."/>
            <person name="Yu C."/>
            <person name="Zafar N."/>
            <person name="Zhou L."/>
            <person name="Kuske C.R."/>
        </authorList>
    </citation>
    <scope>NUCLEOTIDE SEQUENCE [LARGE SCALE GENOMIC DNA]</scope>
    <source>
        <strain evidence="7 8">Ellin345</strain>
    </source>
</reference>
<keyword evidence="3 5" id="KW-1133">Transmembrane helix</keyword>
<dbReference type="InterPro" id="IPR026870">
    <property type="entry name" value="Zinc_ribbon_dom"/>
</dbReference>
<dbReference type="PANTHER" id="PTHR14948">
    <property type="entry name" value="NG5"/>
    <property type="match status" value="1"/>
</dbReference>
<dbReference type="AlphaFoldDB" id="Q1IQG3"/>
<keyword evidence="2 5" id="KW-0812">Transmembrane</keyword>
<evidence type="ECO:0000256" key="4">
    <source>
        <dbReference type="ARBA" id="ARBA00023136"/>
    </source>
</evidence>
<dbReference type="Proteomes" id="UP000002432">
    <property type="component" value="Chromosome"/>
</dbReference>
<dbReference type="InterPro" id="IPR038587">
    <property type="entry name" value="Ribosomal_eL40_sf"/>
</dbReference>
<sequence length="153" mass="15973">MFCTKCGTRNDENATTCIQCGNALRPASFGTPLTPPTPPLAPPQTPLPVQQYQAPIAQGYAAQPPMAVQIPNYLIQSILVTIFCCLPFGIVSIIFAAQVNSKAAAGDIAGAMQSSKQAKLFAWIGFGCGGAVVLIYAILIFVVGIAGIARHAH</sequence>
<dbReference type="InterPro" id="IPR007593">
    <property type="entry name" value="CD225/Dispanin_fam"/>
</dbReference>
<dbReference type="HOGENOM" id="CLU_1710866_0_0_0"/>
<keyword evidence="8" id="KW-1185">Reference proteome</keyword>
<organism evidence="7 8">
    <name type="scientific">Koribacter versatilis (strain Ellin345)</name>
    <dbReference type="NCBI Taxonomy" id="204669"/>
    <lineage>
        <taxon>Bacteria</taxon>
        <taxon>Pseudomonadati</taxon>
        <taxon>Acidobacteriota</taxon>
        <taxon>Terriglobia</taxon>
        <taxon>Terriglobales</taxon>
        <taxon>Candidatus Korobacteraceae</taxon>
        <taxon>Candidatus Korobacter</taxon>
    </lineage>
</organism>
<feature type="transmembrane region" description="Helical" evidence="5">
    <location>
        <begin position="120"/>
        <end position="149"/>
    </location>
</feature>
<proteinExistence type="predicted"/>
<protein>
    <recommendedName>
        <fullName evidence="6">Zinc-ribbon domain-containing protein</fullName>
    </recommendedName>
</protein>
<evidence type="ECO:0000313" key="8">
    <source>
        <dbReference type="Proteomes" id="UP000002432"/>
    </source>
</evidence>
<feature type="transmembrane region" description="Helical" evidence="5">
    <location>
        <begin position="73"/>
        <end position="99"/>
    </location>
</feature>
<accession>Q1IQG3</accession>
<dbReference type="GO" id="GO:0016020">
    <property type="term" value="C:membrane"/>
    <property type="evidence" value="ECO:0007669"/>
    <property type="project" value="UniProtKB-SubCell"/>
</dbReference>
<keyword evidence="4 5" id="KW-0472">Membrane</keyword>
<evidence type="ECO:0000259" key="6">
    <source>
        <dbReference type="Pfam" id="PF13240"/>
    </source>
</evidence>
<dbReference type="PANTHER" id="PTHR14948:SF25">
    <property type="entry name" value="DUF4190 DOMAIN-CONTAINING PROTEIN"/>
    <property type="match status" value="1"/>
</dbReference>
<name>Q1IQG3_KORVE</name>
<evidence type="ECO:0000256" key="5">
    <source>
        <dbReference type="SAM" id="Phobius"/>
    </source>
</evidence>
<dbReference type="InterPro" id="IPR051423">
    <property type="entry name" value="CD225/Dispanin"/>
</dbReference>
<dbReference type="EnsemblBacteria" id="ABF40887">
    <property type="protein sequence ID" value="ABF40887"/>
    <property type="gene ID" value="Acid345_1886"/>
</dbReference>
<feature type="domain" description="Zinc-ribbon" evidence="6">
    <location>
        <begin position="2"/>
        <end position="24"/>
    </location>
</feature>
<gene>
    <name evidence="7" type="ordered locus">Acid345_1886</name>
</gene>
<dbReference type="STRING" id="204669.Acid345_1886"/>
<evidence type="ECO:0000313" key="7">
    <source>
        <dbReference type="EMBL" id="ABF40887.1"/>
    </source>
</evidence>
<dbReference type="RefSeq" id="WP_011522689.1">
    <property type="nucleotide sequence ID" value="NC_008009.1"/>
</dbReference>
<dbReference type="Gene3D" id="4.10.1060.50">
    <property type="match status" value="1"/>
</dbReference>